<organism evidence="1 2">
    <name type="scientific">Methanothermobacter tenebrarum</name>
    <dbReference type="NCBI Taxonomy" id="680118"/>
    <lineage>
        <taxon>Archaea</taxon>
        <taxon>Methanobacteriati</taxon>
        <taxon>Methanobacteriota</taxon>
        <taxon>Methanomada group</taxon>
        <taxon>Methanobacteria</taxon>
        <taxon>Methanobacteriales</taxon>
        <taxon>Methanobacteriaceae</taxon>
        <taxon>Methanothermobacter</taxon>
    </lineage>
</organism>
<dbReference type="AlphaFoldDB" id="A0A328PFB1"/>
<dbReference type="EMBL" id="QLOE01000014">
    <property type="protein sequence ID" value="RAO78485.1"/>
    <property type="molecule type" value="Genomic_DNA"/>
</dbReference>
<evidence type="ECO:0000313" key="1">
    <source>
        <dbReference type="EMBL" id="RAO78485.1"/>
    </source>
</evidence>
<comment type="caution">
    <text evidence="1">The sequence shown here is derived from an EMBL/GenBank/DDBJ whole genome shotgun (WGS) entry which is preliminary data.</text>
</comment>
<gene>
    <name evidence="1" type="ORF">DPC56_07855</name>
</gene>
<proteinExistence type="predicted"/>
<accession>A0A328PFB1</accession>
<keyword evidence="2" id="KW-1185">Reference proteome</keyword>
<name>A0A328PFB1_9EURY</name>
<sequence length="437" mass="51778">MYGRAREPQKYLALIVTKKYSFIYHFKLEEAISFEENRIRKFMKYLDSPNLLKFIYRSVDGYFKIYDKYNTKGWKKLLGLEPEYEAKGNVKVRINRSGKTDVVVETYVDDLENIKDSIKFRWENKKADIQISDAKIAEVIIYGKKLDPRDVPKKIKYERLGIGKFMAEYKHQAERGKIEESKERVNEIRKPEERLNGKEETFFILGSNREGEELIETMKKEMKNVFNLGVVELNDFNSEYETIKIGNFEIFGKIKSNAKIKEVESYFNKIISETKEYSKLAKLVYYIGLLTSCQFLKSEGFKNKMQRAVEENLKEHLSRLDESIELREIDKLCIEFKAKGFFENSAKKFSKKLKENFEKKNNKICTYFIGVNEDTGTFTPIPLSRMRNEYREELKKNLEEQGIKVLLVEKNPHFRKGRNTYHSLIQRKRGHLKNLIN</sequence>
<evidence type="ECO:0000313" key="2">
    <source>
        <dbReference type="Proteomes" id="UP000249782"/>
    </source>
</evidence>
<protein>
    <submittedName>
        <fullName evidence="1">Uncharacterized protein</fullName>
    </submittedName>
</protein>
<reference evidence="1 2" key="1">
    <citation type="submission" date="2018-06" db="EMBL/GenBank/DDBJ databases">
        <title>Draft genome sequence of hyperthermophilic methanogen Methanothermobacter tenebrarum sp. MCM-B 1447.</title>
        <authorList>
            <person name="Pore S.D."/>
            <person name="Dagar S."/>
            <person name="Dhakephalkar P.K."/>
        </authorList>
    </citation>
    <scope>NUCLEOTIDE SEQUENCE [LARGE SCALE GENOMIC DNA]</scope>
    <source>
        <strain evidence="1 2">MCM B 1447</strain>
    </source>
</reference>
<dbReference type="Proteomes" id="UP000249782">
    <property type="component" value="Unassembled WGS sequence"/>
</dbReference>